<reference evidence="3" key="1">
    <citation type="submission" date="2018-01" db="EMBL/GenBank/DDBJ databases">
        <title>Draft genome sequence of Bandra megavirus.</title>
        <authorList>
            <person name="Chatterjee A."/>
            <person name="Yadav R."/>
            <person name="Kondabagil K."/>
        </authorList>
    </citation>
    <scope>NUCLEOTIDE SEQUENCE</scope>
    <source>
        <strain evidence="3">KK-1</strain>
    </source>
</reference>
<evidence type="ECO:0000256" key="1">
    <source>
        <dbReference type="ARBA" id="ARBA00010702"/>
    </source>
</evidence>
<dbReference type="InterPro" id="IPR036705">
    <property type="entry name" value="Ribosyl_crysJ1_sf"/>
</dbReference>
<dbReference type="SUPFAM" id="SSF101478">
    <property type="entry name" value="ADP-ribosylglycohydrolase"/>
    <property type="match status" value="1"/>
</dbReference>
<sequence length="324" mass="37119">MNNFNPKIRARYTILGAITADSLGSSFEFMKSKDVKLLLKHNNNLKNGLIGAGPFELLPGQFTDDSEMALCIIYCIIKYKTYDQNIISKKYHEWYLSDPFDMGKTTKNSVSQTSLINMINASKKYNSESLSNGFLMRLFGLVSMYYNRNMNDLIDAVKLDVVLTHSHNEAKNIAIIYAVILWKAIQGINAKNIYEWLRNNSKYSKLIKSIFNAVDNNEKQFIYNMQTYSLNMVDSEIFGFVGFALWFVIKCLKCHNNYENAIIDVVSYGGDTDTNACIIGAIMAALYPNTVPKKWILNVINCQAKKRYKKFPISDPNIWTKWLP</sequence>
<dbReference type="PANTHER" id="PTHR16222:SF24">
    <property type="entry name" value="ADP-RIBOSYLHYDROLASE ARH3"/>
    <property type="match status" value="1"/>
</dbReference>
<name>A0A2K9V8S7_9VIRU</name>
<accession>A0A2K9V8S7</accession>
<protein>
    <submittedName>
        <fullName evidence="3">ADP-ribosylglycohydrolase</fullName>
    </submittedName>
</protein>
<comment type="similarity">
    <text evidence="1">Belongs to the ADP-ribosylglycohydrolase family.</text>
</comment>
<dbReference type="GO" id="GO:0016787">
    <property type="term" value="F:hydrolase activity"/>
    <property type="evidence" value="ECO:0007669"/>
    <property type="project" value="UniProtKB-KW"/>
</dbReference>
<proteinExistence type="inferred from homology"/>
<evidence type="ECO:0000313" key="3">
    <source>
        <dbReference type="EMBL" id="AUV58611.1"/>
    </source>
</evidence>
<keyword evidence="2 3" id="KW-0378">Hydrolase</keyword>
<dbReference type="InterPro" id="IPR005502">
    <property type="entry name" value="Ribosyl_crysJ1"/>
</dbReference>
<organism evidence="3">
    <name type="scientific">Bandra megavirus</name>
    <dbReference type="NCBI Taxonomy" id="2071566"/>
    <lineage>
        <taxon>Viruses</taxon>
        <taxon>Varidnaviria</taxon>
        <taxon>Bamfordvirae</taxon>
        <taxon>Nucleocytoviricota</taxon>
        <taxon>Megaviricetes</taxon>
        <taxon>Imitervirales</taxon>
        <taxon>Mimiviridae</taxon>
        <taxon>Megamimivirinae</taxon>
        <taxon>Megavirus</taxon>
    </lineage>
</organism>
<evidence type="ECO:0000256" key="2">
    <source>
        <dbReference type="ARBA" id="ARBA00022801"/>
    </source>
</evidence>
<dbReference type="Gene3D" id="1.10.4080.10">
    <property type="entry name" value="ADP-ribosylation/Crystallin J1"/>
    <property type="match status" value="1"/>
</dbReference>
<dbReference type="Pfam" id="PF03747">
    <property type="entry name" value="ADP_ribosyl_GH"/>
    <property type="match status" value="1"/>
</dbReference>
<dbReference type="PANTHER" id="PTHR16222">
    <property type="entry name" value="ADP-RIBOSYLGLYCOHYDROLASE"/>
    <property type="match status" value="1"/>
</dbReference>
<dbReference type="EMBL" id="MG779357">
    <property type="protein sequence ID" value="AUV58611.1"/>
    <property type="molecule type" value="Genomic_DNA"/>
</dbReference>
<dbReference type="InterPro" id="IPR050792">
    <property type="entry name" value="ADP-ribosylglycohydrolase"/>
</dbReference>